<feature type="domain" description="CBM-cenC" evidence="4">
    <location>
        <begin position="153"/>
        <end position="265"/>
    </location>
</feature>
<name>A0A250V5G6_STROL</name>
<evidence type="ECO:0000256" key="3">
    <source>
        <dbReference type="SAM" id="Phobius"/>
    </source>
</evidence>
<feature type="region of interest" description="Disordered" evidence="2">
    <location>
        <begin position="48"/>
        <end position="94"/>
    </location>
</feature>
<sequence>MPTPPASDAPDDRTLLEPIRVLRPRRTDALAQLLDDIRQDKDYRSHVAVAAPVPHTPTDGETEELPPVPGGNTEELPAPDGDTRLPRPVDRPRLGPGQRRAAVVIAVVAAAVVGFGCSLLIPSPVKATPTAPSASAPAAPTSAAPGVIGAAGVLTNPGFESGGLSPWSCAGNPGSIVSSPVHAGSKALQGGVSSSGTAQCNQTVAVRPNATYSLSGWVRGSYVYLGVNGGVSTWTTSPSGYSPLTVSFTTGASQTSATIYVHGWYAQGSYYADDITLNGPGGGGHT</sequence>
<dbReference type="Proteomes" id="UP000217446">
    <property type="component" value="Unassembled WGS sequence"/>
</dbReference>
<dbReference type="EMBL" id="BDQI01000001">
    <property type="protein sequence ID" value="GAX49334.1"/>
    <property type="molecule type" value="Genomic_DNA"/>
</dbReference>
<keyword evidence="3" id="KW-1133">Transmembrane helix</keyword>
<dbReference type="Gene3D" id="2.60.120.260">
    <property type="entry name" value="Galactose-binding domain-like"/>
    <property type="match status" value="1"/>
</dbReference>
<comment type="caution">
    <text evidence="5">The sequence shown here is derived from an EMBL/GenBank/DDBJ whole genome shotgun (WGS) entry which is preliminary data.</text>
</comment>
<accession>A0A250V5G6</accession>
<keyword evidence="3" id="KW-0472">Membrane</keyword>
<evidence type="ECO:0000313" key="5">
    <source>
        <dbReference type="EMBL" id="GAX49334.1"/>
    </source>
</evidence>
<feature type="compositionally biased region" description="Basic and acidic residues" evidence="2">
    <location>
        <begin position="81"/>
        <end position="93"/>
    </location>
</feature>
<evidence type="ECO:0000259" key="4">
    <source>
        <dbReference type="Pfam" id="PF02018"/>
    </source>
</evidence>
<dbReference type="InterPro" id="IPR003305">
    <property type="entry name" value="CenC_carb-bd"/>
</dbReference>
<keyword evidence="3" id="KW-0812">Transmembrane</keyword>
<dbReference type="STRING" id="1963.AQJ27_01910"/>
<keyword evidence="1" id="KW-0378">Hydrolase</keyword>
<dbReference type="Pfam" id="PF02018">
    <property type="entry name" value="CBM_4_9"/>
    <property type="match status" value="1"/>
</dbReference>
<dbReference type="InterPro" id="IPR008979">
    <property type="entry name" value="Galactose-bd-like_sf"/>
</dbReference>
<reference evidence="6" key="1">
    <citation type="submission" date="2017-05" db="EMBL/GenBank/DDBJ databases">
        <title>Streptomyces olivochromogenes NBRC 3561 whole genome shotgun sequence.</title>
        <authorList>
            <person name="Dohra H."/>
            <person name="Kodani S."/>
        </authorList>
    </citation>
    <scope>NUCLEOTIDE SEQUENCE [LARGE SCALE GENOMIC DNA]</scope>
    <source>
        <strain evidence="6">NBRC 3561</strain>
    </source>
</reference>
<evidence type="ECO:0000256" key="2">
    <source>
        <dbReference type="SAM" id="MobiDB-lite"/>
    </source>
</evidence>
<feature type="transmembrane region" description="Helical" evidence="3">
    <location>
        <begin position="101"/>
        <end position="121"/>
    </location>
</feature>
<gene>
    <name evidence="5" type="ORF">SO3561_00823</name>
</gene>
<dbReference type="GO" id="GO:0016798">
    <property type="term" value="F:hydrolase activity, acting on glycosyl bonds"/>
    <property type="evidence" value="ECO:0007669"/>
    <property type="project" value="InterPro"/>
</dbReference>
<organism evidence="5 6">
    <name type="scientific">Streptomyces olivochromogenes</name>
    <dbReference type="NCBI Taxonomy" id="1963"/>
    <lineage>
        <taxon>Bacteria</taxon>
        <taxon>Bacillati</taxon>
        <taxon>Actinomycetota</taxon>
        <taxon>Actinomycetes</taxon>
        <taxon>Kitasatosporales</taxon>
        <taxon>Streptomycetaceae</taxon>
        <taxon>Streptomyces</taxon>
    </lineage>
</organism>
<evidence type="ECO:0000313" key="6">
    <source>
        <dbReference type="Proteomes" id="UP000217446"/>
    </source>
</evidence>
<keyword evidence="6" id="KW-1185">Reference proteome</keyword>
<protein>
    <submittedName>
        <fullName evidence="5">Chitinase</fullName>
    </submittedName>
</protein>
<dbReference type="SUPFAM" id="SSF49785">
    <property type="entry name" value="Galactose-binding domain-like"/>
    <property type="match status" value="1"/>
</dbReference>
<evidence type="ECO:0000256" key="1">
    <source>
        <dbReference type="ARBA" id="ARBA00022801"/>
    </source>
</evidence>
<proteinExistence type="predicted"/>
<dbReference type="AlphaFoldDB" id="A0A250V5G6"/>